<accession>A0A021VSR0</accession>
<comment type="caution">
    <text evidence="2">The sequence shown here is derived from an EMBL/GenBank/DDBJ whole genome shotgun (WGS) entry which is preliminary data.</text>
</comment>
<dbReference type="OrthoDB" id="3830423at2"/>
<feature type="transmembrane region" description="Helical" evidence="1">
    <location>
        <begin position="37"/>
        <end position="56"/>
    </location>
</feature>
<dbReference type="Proteomes" id="UP000019753">
    <property type="component" value="Unassembled WGS sequence"/>
</dbReference>
<evidence type="ECO:0000256" key="1">
    <source>
        <dbReference type="SAM" id="Phobius"/>
    </source>
</evidence>
<feature type="transmembrane region" description="Helical" evidence="1">
    <location>
        <begin position="95"/>
        <end position="112"/>
    </location>
</feature>
<organism evidence="2 3">
    <name type="scientific">Actinotalea ferrariae CF5-4</name>
    <dbReference type="NCBI Taxonomy" id="948458"/>
    <lineage>
        <taxon>Bacteria</taxon>
        <taxon>Bacillati</taxon>
        <taxon>Actinomycetota</taxon>
        <taxon>Actinomycetes</taxon>
        <taxon>Micrococcales</taxon>
        <taxon>Cellulomonadaceae</taxon>
        <taxon>Actinotalea</taxon>
    </lineage>
</organism>
<reference evidence="2 3" key="1">
    <citation type="submission" date="2014-01" db="EMBL/GenBank/DDBJ databases">
        <title>Actinotalea ferrariae CF5-4.</title>
        <authorList>
            <person name="Chen F."/>
            <person name="Li Y."/>
            <person name="Wang G."/>
        </authorList>
    </citation>
    <scope>NUCLEOTIDE SEQUENCE [LARGE SCALE GENOMIC DNA]</scope>
    <source>
        <strain evidence="2 3">CF5-4</strain>
    </source>
</reference>
<feature type="transmembrane region" description="Helical" evidence="1">
    <location>
        <begin position="68"/>
        <end position="83"/>
    </location>
</feature>
<sequence>MDFAYKTLVVLHFIGLASIIGAFLVQTRASTKRIEPAMWHGALTQLVTGLLLVGLAEMGDADVDNIKIGVKLLVLVAILVLVARGRKKASVPTGVWGAVGGLTVLNVVIAVFW</sequence>
<dbReference type="EMBL" id="AXCW01000331">
    <property type="protein sequence ID" value="EYR62102.1"/>
    <property type="molecule type" value="Genomic_DNA"/>
</dbReference>
<keyword evidence="3" id="KW-1185">Reference proteome</keyword>
<proteinExistence type="predicted"/>
<dbReference type="AlphaFoldDB" id="A0A021VSR0"/>
<feature type="transmembrane region" description="Helical" evidence="1">
    <location>
        <begin position="6"/>
        <end position="25"/>
    </location>
</feature>
<evidence type="ECO:0000313" key="3">
    <source>
        <dbReference type="Proteomes" id="UP000019753"/>
    </source>
</evidence>
<keyword evidence="1" id="KW-0472">Membrane</keyword>
<evidence type="ECO:0000313" key="2">
    <source>
        <dbReference type="EMBL" id="EYR62102.1"/>
    </source>
</evidence>
<name>A0A021VSR0_9CELL</name>
<dbReference type="RefSeq" id="WP_034228850.1">
    <property type="nucleotide sequence ID" value="NZ_AXCW01000331.1"/>
</dbReference>
<gene>
    <name evidence="2" type="ORF">N866_11905</name>
</gene>
<protein>
    <submittedName>
        <fullName evidence="2">Membrane protein</fullName>
    </submittedName>
</protein>
<keyword evidence="1" id="KW-0812">Transmembrane</keyword>
<keyword evidence="1" id="KW-1133">Transmembrane helix</keyword>